<dbReference type="InterPro" id="IPR023170">
    <property type="entry name" value="HhH_base_excis_C"/>
</dbReference>
<dbReference type="GO" id="GO:0032357">
    <property type="term" value="F:oxidized purine DNA binding"/>
    <property type="evidence" value="ECO:0007669"/>
    <property type="project" value="TreeGrafter"/>
</dbReference>
<dbReference type="Gene3D" id="1.10.340.30">
    <property type="entry name" value="Hypothetical protein, domain 2"/>
    <property type="match status" value="1"/>
</dbReference>
<dbReference type="GO" id="GO:0006284">
    <property type="term" value="P:base-excision repair"/>
    <property type="evidence" value="ECO:0007669"/>
    <property type="project" value="UniProtKB-UniRule"/>
</dbReference>
<evidence type="ECO:0000256" key="14">
    <source>
        <dbReference type="RuleBase" id="RU365096"/>
    </source>
</evidence>
<keyword evidence="13 14" id="KW-0326">Glycosidase</keyword>
<protein>
    <recommendedName>
        <fullName evidence="5 14">Adenine DNA glycosylase</fullName>
        <ecNumber evidence="4 14">3.2.2.31</ecNumber>
    </recommendedName>
</protein>
<feature type="domain" description="HhH-GPD" evidence="15">
    <location>
        <begin position="50"/>
        <end position="201"/>
    </location>
</feature>
<evidence type="ECO:0000256" key="11">
    <source>
        <dbReference type="ARBA" id="ARBA00023014"/>
    </source>
</evidence>
<evidence type="ECO:0000256" key="9">
    <source>
        <dbReference type="ARBA" id="ARBA00022801"/>
    </source>
</evidence>
<name>A0A1N6DGJ9_9GAMM</name>
<dbReference type="EC" id="3.2.2.31" evidence="4 14"/>
<evidence type="ECO:0000256" key="2">
    <source>
        <dbReference type="ARBA" id="ARBA00002933"/>
    </source>
</evidence>
<evidence type="ECO:0000256" key="8">
    <source>
        <dbReference type="ARBA" id="ARBA00022763"/>
    </source>
</evidence>
<dbReference type="GO" id="GO:0035485">
    <property type="term" value="F:adenine/guanine mispair binding"/>
    <property type="evidence" value="ECO:0007669"/>
    <property type="project" value="TreeGrafter"/>
</dbReference>
<evidence type="ECO:0000313" key="16">
    <source>
        <dbReference type="EMBL" id="SIN69910.1"/>
    </source>
</evidence>
<dbReference type="GO" id="GO:0034039">
    <property type="term" value="F:8-oxo-7,8-dihydroguanine DNA N-glycosylase activity"/>
    <property type="evidence" value="ECO:0007669"/>
    <property type="project" value="TreeGrafter"/>
</dbReference>
<evidence type="ECO:0000313" key="17">
    <source>
        <dbReference type="Proteomes" id="UP000198461"/>
    </source>
</evidence>
<dbReference type="Proteomes" id="UP000198461">
    <property type="component" value="Unassembled WGS sequence"/>
</dbReference>
<dbReference type="GO" id="GO:0006298">
    <property type="term" value="P:mismatch repair"/>
    <property type="evidence" value="ECO:0007669"/>
    <property type="project" value="TreeGrafter"/>
</dbReference>
<evidence type="ECO:0000256" key="10">
    <source>
        <dbReference type="ARBA" id="ARBA00023004"/>
    </source>
</evidence>
<dbReference type="InterPro" id="IPR011257">
    <property type="entry name" value="DNA_glycosylase"/>
</dbReference>
<keyword evidence="11" id="KW-0411">Iron-sulfur</keyword>
<dbReference type="RefSeq" id="WP_074200473.1">
    <property type="nucleotide sequence ID" value="NZ_FSRE01000001.1"/>
</dbReference>
<dbReference type="Pfam" id="PF00730">
    <property type="entry name" value="HhH-GPD"/>
    <property type="match status" value="1"/>
</dbReference>
<evidence type="ECO:0000256" key="3">
    <source>
        <dbReference type="ARBA" id="ARBA00008343"/>
    </source>
</evidence>
<evidence type="ECO:0000256" key="12">
    <source>
        <dbReference type="ARBA" id="ARBA00023204"/>
    </source>
</evidence>
<dbReference type="SMART" id="SM00478">
    <property type="entry name" value="ENDO3c"/>
    <property type="match status" value="1"/>
</dbReference>
<dbReference type="STRING" id="364032.SAMN05443662_0129"/>
<dbReference type="InterPro" id="IPR003265">
    <property type="entry name" value="HhH-GPD_domain"/>
</dbReference>
<dbReference type="GO" id="GO:0046872">
    <property type="term" value="F:metal ion binding"/>
    <property type="evidence" value="ECO:0007669"/>
    <property type="project" value="UniProtKB-UniRule"/>
</dbReference>
<dbReference type="SMART" id="SM00525">
    <property type="entry name" value="FES"/>
    <property type="match status" value="1"/>
</dbReference>
<dbReference type="EMBL" id="FSRE01000001">
    <property type="protein sequence ID" value="SIN69910.1"/>
    <property type="molecule type" value="Genomic_DNA"/>
</dbReference>
<dbReference type="Pfam" id="PF14815">
    <property type="entry name" value="NUDIX_4"/>
    <property type="match status" value="1"/>
</dbReference>
<reference evidence="16 17" key="1">
    <citation type="submission" date="2016-11" db="EMBL/GenBank/DDBJ databases">
        <authorList>
            <person name="Jaros S."/>
            <person name="Januszkiewicz K."/>
            <person name="Wedrychowicz H."/>
        </authorList>
    </citation>
    <scope>NUCLEOTIDE SEQUENCE [LARGE SCALE GENOMIC DNA]</scope>
    <source>
        <strain evidence="16 17">DSM 17737</strain>
    </source>
</reference>
<dbReference type="SUPFAM" id="SSF48150">
    <property type="entry name" value="DNA-glycosylase"/>
    <property type="match status" value="1"/>
</dbReference>
<dbReference type="SUPFAM" id="SSF55811">
    <property type="entry name" value="Nudix"/>
    <property type="match status" value="1"/>
</dbReference>
<dbReference type="NCBIfam" id="TIGR01084">
    <property type="entry name" value="mutY"/>
    <property type="match status" value="1"/>
</dbReference>
<dbReference type="Gene3D" id="3.90.79.10">
    <property type="entry name" value="Nucleoside Triphosphate Pyrophosphohydrolase"/>
    <property type="match status" value="1"/>
</dbReference>
<dbReference type="PANTHER" id="PTHR42944:SF1">
    <property type="entry name" value="ADENINE DNA GLYCOSYLASE"/>
    <property type="match status" value="1"/>
</dbReference>
<dbReference type="GO" id="GO:0051539">
    <property type="term" value="F:4 iron, 4 sulfur cluster binding"/>
    <property type="evidence" value="ECO:0007669"/>
    <property type="project" value="UniProtKB-UniRule"/>
</dbReference>
<keyword evidence="17" id="KW-1185">Reference proteome</keyword>
<dbReference type="CDD" id="cd00056">
    <property type="entry name" value="ENDO3c"/>
    <property type="match status" value="1"/>
</dbReference>
<comment type="cofactor">
    <cofactor evidence="14">
        <name>[4Fe-4S] cluster</name>
        <dbReference type="ChEBI" id="CHEBI:49883"/>
    </cofactor>
    <text evidence="14">Binds 1 [4Fe-4S] cluster.</text>
</comment>
<organism evidence="16 17">
    <name type="scientific">Sulfurivirga caldicuralii</name>
    <dbReference type="NCBI Taxonomy" id="364032"/>
    <lineage>
        <taxon>Bacteria</taxon>
        <taxon>Pseudomonadati</taxon>
        <taxon>Pseudomonadota</taxon>
        <taxon>Gammaproteobacteria</taxon>
        <taxon>Thiotrichales</taxon>
        <taxon>Piscirickettsiaceae</taxon>
        <taxon>Sulfurivirga</taxon>
    </lineage>
</organism>
<evidence type="ECO:0000256" key="7">
    <source>
        <dbReference type="ARBA" id="ARBA00022723"/>
    </source>
</evidence>
<keyword evidence="9" id="KW-0378">Hydrolase</keyword>
<dbReference type="InterPro" id="IPR003651">
    <property type="entry name" value="Endonuclease3_FeS-loop_motif"/>
</dbReference>
<sequence>MKKNDSEKVGDPPVKDFAQRLLAWHSVHGRHDLPWQHPRTPYRVWVAEVMLQQTQVQTVIPYFARFMARFADVEALAAADVSEVLALWSGLGYYARGRNLHRAAQQIVAEGGFPMDRLGWEALSGIGRSTAAAIVAQAYGQREAILDGNVKRVLCRLFGVEGWAGERAVSERLWMLAEQLLPAECELMPDYTQAQMDLGATVCTRSRPRCEVCPFEKDCVAVQQNRVSELPTPRPRKALPVREVMWQICVNDDRVWLVERDQGGLWGGLHVFAQVETPRGVPLPPFRHTFTHFHLDIAPYLWHTHLPNPTPDTGAWWPLQEALALPLPAPVKKLLMEVQDES</sequence>
<dbReference type="PANTHER" id="PTHR42944">
    <property type="entry name" value="ADENINE DNA GLYCOSYLASE"/>
    <property type="match status" value="1"/>
</dbReference>
<comment type="function">
    <text evidence="2">Adenine glycosylase active on G-A mispairs. MutY also corrects error-prone DNA synthesis past GO lesions which are due to the oxidatively damaged form of guanine: 7,8-dihydro-8-oxoguanine (8-oxo-dGTP).</text>
</comment>
<evidence type="ECO:0000256" key="6">
    <source>
        <dbReference type="ARBA" id="ARBA00022485"/>
    </source>
</evidence>
<dbReference type="InterPro" id="IPR004035">
    <property type="entry name" value="Endouclease-III_FeS-bd_BS"/>
</dbReference>
<comment type="similarity">
    <text evidence="3 14">Belongs to the Nth/MutY family.</text>
</comment>
<dbReference type="FunFam" id="1.10.340.30:FF:000002">
    <property type="entry name" value="Adenine DNA glycosylase"/>
    <property type="match status" value="1"/>
</dbReference>
<dbReference type="InterPro" id="IPR015797">
    <property type="entry name" value="NUDIX_hydrolase-like_dom_sf"/>
</dbReference>
<dbReference type="PROSITE" id="PS00764">
    <property type="entry name" value="ENDONUCLEASE_III_1"/>
    <property type="match status" value="1"/>
</dbReference>
<keyword evidence="8 14" id="KW-0227">DNA damage</keyword>
<evidence type="ECO:0000256" key="13">
    <source>
        <dbReference type="ARBA" id="ARBA00023295"/>
    </source>
</evidence>
<accession>A0A1N6DGJ9</accession>
<evidence type="ECO:0000256" key="1">
    <source>
        <dbReference type="ARBA" id="ARBA00000843"/>
    </source>
</evidence>
<comment type="catalytic activity">
    <reaction evidence="1 14">
        <text>Hydrolyzes free adenine bases from 7,8-dihydro-8-oxoguanine:adenine mismatched double-stranded DNA, leaving an apurinic site.</text>
        <dbReference type="EC" id="3.2.2.31"/>
    </reaction>
</comment>
<evidence type="ECO:0000256" key="5">
    <source>
        <dbReference type="ARBA" id="ARBA00022023"/>
    </source>
</evidence>
<keyword evidence="6" id="KW-0004">4Fe-4S</keyword>
<dbReference type="InterPro" id="IPR044298">
    <property type="entry name" value="MIG/MutY"/>
</dbReference>
<keyword evidence="7" id="KW-0479">Metal-binding</keyword>
<dbReference type="Gene3D" id="1.10.1670.10">
    <property type="entry name" value="Helix-hairpin-Helix base-excision DNA repair enzymes (C-terminal)"/>
    <property type="match status" value="1"/>
</dbReference>
<proteinExistence type="inferred from homology"/>
<keyword evidence="12" id="KW-0234">DNA repair</keyword>
<dbReference type="AlphaFoldDB" id="A0A1N6DGJ9"/>
<keyword evidence="10 14" id="KW-0408">Iron</keyword>
<dbReference type="GO" id="GO:0000701">
    <property type="term" value="F:purine-specific mismatch base pair DNA N-glycosylase activity"/>
    <property type="evidence" value="ECO:0007669"/>
    <property type="project" value="UniProtKB-EC"/>
</dbReference>
<dbReference type="PROSITE" id="PS01155">
    <property type="entry name" value="ENDONUCLEASE_III_2"/>
    <property type="match status" value="1"/>
</dbReference>
<dbReference type="InterPro" id="IPR005760">
    <property type="entry name" value="A/G_AdeGlyc_MutY"/>
</dbReference>
<gene>
    <name evidence="16" type="ORF">SAMN05443662_0129</name>
</gene>
<dbReference type="OrthoDB" id="9802365at2"/>
<dbReference type="InterPro" id="IPR029119">
    <property type="entry name" value="MutY_C"/>
</dbReference>
<dbReference type="CDD" id="cd03431">
    <property type="entry name" value="NUDIX_DNA_Glycosylase_C-MutY"/>
    <property type="match status" value="1"/>
</dbReference>
<evidence type="ECO:0000256" key="4">
    <source>
        <dbReference type="ARBA" id="ARBA00012045"/>
    </source>
</evidence>
<dbReference type="InterPro" id="IPR004036">
    <property type="entry name" value="Endonuclease-III-like_CS2"/>
</dbReference>
<evidence type="ECO:0000259" key="15">
    <source>
        <dbReference type="SMART" id="SM00478"/>
    </source>
</evidence>